<comment type="caution">
    <text evidence="1">The sequence shown here is derived from an EMBL/GenBank/DDBJ whole genome shotgun (WGS) entry which is preliminary data.</text>
</comment>
<sequence length="93" mass="11509">MEPKNKEFFFFDNQQHRKKFRRRRYRIFKDLFKQTPFVLLLINHNEKKIETETENESKKLLNSPTTTTAKWNAIKLAGYQHHQRNWRQFVAIN</sequence>
<evidence type="ECO:0000313" key="2">
    <source>
        <dbReference type="Proteomes" id="UP000790347"/>
    </source>
</evidence>
<proteinExistence type="predicted"/>
<gene>
    <name evidence="1" type="ORF">DERF_004160</name>
</gene>
<name>A0A922LC45_DERFA</name>
<evidence type="ECO:0000313" key="1">
    <source>
        <dbReference type="EMBL" id="KAH9530349.1"/>
    </source>
</evidence>
<reference evidence="1" key="2">
    <citation type="journal article" date="2022" name="Res Sq">
        <title>Comparative Genomics Reveals Insights into the Divergent Evolution of Astigmatic Mites and Household Pest Adaptations.</title>
        <authorList>
            <person name="Xiong Q."/>
            <person name="Wan A.T.-Y."/>
            <person name="Liu X.-Y."/>
            <person name="Fung C.S.-H."/>
            <person name="Xiao X."/>
            <person name="Malainual N."/>
            <person name="Hou J."/>
            <person name="Wang L."/>
            <person name="Wang M."/>
            <person name="Yang K."/>
            <person name="Cui Y."/>
            <person name="Leung E."/>
            <person name="Nong W."/>
            <person name="Shin S.-K."/>
            <person name="Au S."/>
            <person name="Jeong K.Y."/>
            <person name="Chew F.T."/>
            <person name="Hui J."/>
            <person name="Leung T.F."/>
            <person name="Tungtrongchitr A."/>
            <person name="Zhong N."/>
            <person name="Liu Z."/>
            <person name="Tsui S."/>
        </authorList>
    </citation>
    <scope>NUCLEOTIDE SEQUENCE</scope>
    <source>
        <strain evidence="1">Derf</strain>
        <tissue evidence="1">Whole organism</tissue>
    </source>
</reference>
<organism evidence="1 2">
    <name type="scientific">Dermatophagoides farinae</name>
    <name type="common">American house dust mite</name>
    <dbReference type="NCBI Taxonomy" id="6954"/>
    <lineage>
        <taxon>Eukaryota</taxon>
        <taxon>Metazoa</taxon>
        <taxon>Ecdysozoa</taxon>
        <taxon>Arthropoda</taxon>
        <taxon>Chelicerata</taxon>
        <taxon>Arachnida</taxon>
        <taxon>Acari</taxon>
        <taxon>Acariformes</taxon>
        <taxon>Sarcoptiformes</taxon>
        <taxon>Astigmata</taxon>
        <taxon>Psoroptidia</taxon>
        <taxon>Analgoidea</taxon>
        <taxon>Pyroglyphidae</taxon>
        <taxon>Dermatophagoidinae</taxon>
        <taxon>Dermatophagoides</taxon>
    </lineage>
</organism>
<dbReference type="EMBL" id="ASGP02000001">
    <property type="protein sequence ID" value="KAH9530349.1"/>
    <property type="molecule type" value="Genomic_DNA"/>
</dbReference>
<accession>A0A922LC45</accession>
<keyword evidence="2" id="KW-1185">Reference proteome</keyword>
<reference evidence="1" key="1">
    <citation type="submission" date="2013-05" db="EMBL/GenBank/DDBJ databases">
        <authorList>
            <person name="Yim A.K.Y."/>
            <person name="Chan T.F."/>
            <person name="Ji K.M."/>
            <person name="Liu X.Y."/>
            <person name="Zhou J.W."/>
            <person name="Li R.Q."/>
            <person name="Yang K.Y."/>
            <person name="Li J."/>
            <person name="Li M."/>
            <person name="Law P.T.W."/>
            <person name="Wu Y.L."/>
            <person name="Cai Z.L."/>
            <person name="Qin H."/>
            <person name="Bao Y."/>
            <person name="Leung R.K.K."/>
            <person name="Ng P.K.S."/>
            <person name="Zou J."/>
            <person name="Zhong X.J."/>
            <person name="Ran P.X."/>
            <person name="Zhong N.S."/>
            <person name="Liu Z.G."/>
            <person name="Tsui S.K.W."/>
        </authorList>
    </citation>
    <scope>NUCLEOTIDE SEQUENCE</scope>
    <source>
        <strain evidence="1">Derf</strain>
        <tissue evidence="1">Whole organism</tissue>
    </source>
</reference>
<protein>
    <submittedName>
        <fullName evidence="1">Uncharacterized protein</fullName>
    </submittedName>
</protein>
<dbReference type="Proteomes" id="UP000790347">
    <property type="component" value="Unassembled WGS sequence"/>
</dbReference>
<dbReference type="AlphaFoldDB" id="A0A922LC45"/>